<dbReference type="GO" id="GO:0005524">
    <property type="term" value="F:ATP binding"/>
    <property type="evidence" value="ECO:0007669"/>
    <property type="project" value="UniProtKB-KW"/>
</dbReference>
<keyword evidence="3" id="KW-0235">DNA replication</keyword>
<dbReference type="EMBL" id="CP028519">
    <property type="protein sequence ID" value="AVY95685.1"/>
    <property type="molecule type" value="Genomic_DNA"/>
</dbReference>
<dbReference type="SUPFAM" id="SSF48024">
    <property type="entry name" value="N-terminal domain of DnaB helicase"/>
    <property type="match status" value="1"/>
</dbReference>
<evidence type="ECO:0000256" key="9">
    <source>
        <dbReference type="ARBA" id="ARBA00023235"/>
    </source>
</evidence>
<dbReference type="GO" id="GO:0016787">
    <property type="term" value="F:hydrolase activity"/>
    <property type="evidence" value="ECO:0007669"/>
    <property type="project" value="UniProtKB-KW"/>
</dbReference>
<evidence type="ECO:0000256" key="10">
    <source>
        <dbReference type="ARBA" id="ARBA00044969"/>
    </source>
</evidence>
<dbReference type="InterPro" id="IPR016136">
    <property type="entry name" value="DNA_helicase_N/primase_C"/>
</dbReference>
<dbReference type="GO" id="GO:1990077">
    <property type="term" value="C:primosome complex"/>
    <property type="evidence" value="ECO:0007669"/>
    <property type="project" value="UniProtKB-KW"/>
</dbReference>
<dbReference type="Gene3D" id="3.40.50.300">
    <property type="entry name" value="P-loop containing nucleotide triphosphate hydrolases"/>
    <property type="match status" value="1"/>
</dbReference>
<dbReference type="KEGG" id="maer:DAI18_17775"/>
<protein>
    <recommendedName>
        <fullName evidence="10">DNA 5'-3' helicase</fullName>
        <ecNumber evidence="10">5.6.2.3</ecNumber>
    </recommendedName>
</protein>
<dbReference type="GO" id="GO:0005829">
    <property type="term" value="C:cytosol"/>
    <property type="evidence" value="ECO:0007669"/>
    <property type="project" value="TreeGrafter"/>
</dbReference>
<evidence type="ECO:0000313" key="13">
    <source>
        <dbReference type="EMBL" id="AVY95685.1"/>
    </source>
</evidence>
<keyword evidence="6 13" id="KW-0347">Helicase</keyword>
<comment type="similarity">
    <text evidence="1">Belongs to the helicase family. DnaB subfamily.</text>
</comment>
<dbReference type="InterPro" id="IPR036185">
    <property type="entry name" value="DNA_heli_DnaB-like_N_sf"/>
</dbReference>
<dbReference type="OrthoDB" id="9773982at2"/>
<dbReference type="Pfam" id="PF03796">
    <property type="entry name" value="DnaB_C"/>
    <property type="match status" value="1"/>
</dbReference>
<dbReference type="CDD" id="cd00984">
    <property type="entry name" value="DnaB_C"/>
    <property type="match status" value="1"/>
</dbReference>
<dbReference type="PANTHER" id="PTHR30153">
    <property type="entry name" value="REPLICATIVE DNA HELICASE DNAB"/>
    <property type="match status" value="1"/>
</dbReference>
<dbReference type="SUPFAM" id="SSF52540">
    <property type="entry name" value="P-loop containing nucleoside triphosphate hydrolases"/>
    <property type="match status" value="1"/>
</dbReference>
<sequence>MTDDTLRVPPYSSKAERVLLSGLLQLAVLPDADLIAADIQQLLVGEEAFYLAPHRLIYRVISSLRSPLQVDAQQVAERLEEQGLLDAAGGMEAVASLSHMSPTSQEVRDAAVVVSNKAALRRWIITASEIQDICYNAGTNSAAALDRLNALAFSHHAGASNASVTIDQALGAMTEQIDRLYATPESEEPLLGLPTGFVDIDNVTSGLLPGDLIVIAGRPSMGKTALALNIGLNVATNTGLPVGIISLTTTTSTVTQQLLCAAGRMDGHNLATGKFTDEDWKRFSNGLTTLAKTHIVIDDSPAMTVSAVCRSARQMASKHGGKLGLLIINFLQMISGDGRGKTRSEELSDATRAIKQLARELKTPIILESALNRYVEMRQNKRPILSDLRESGSIENDADLVLFTYRDEIYNPDSPDRGTVEIIIGKHRGEPSRPLRLAFIPQFYLLENSIISYWDIDA</sequence>
<evidence type="ECO:0000256" key="6">
    <source>
        <dbReference type="ARBA" id="ARBA00022806"/>
    </source>
</evidence>
<evidence type="ECO:0000256" key="3">
    <source>
        <dbReference type="ARBA" id="ARBA00022705"/>
    </source>
</evidence>
<keyword evidence="2" id="KW-0639">Primosome</keyword>
<evidence type="ECO:0000256" key="4">
    <source>
        <dbReference type="ARBA" id="ARBA00022741"/>
    </source>
</evidence>
<dbReference type="Proteomes" id="UP000244173">
    <property type="component" value="Chromosome"/>
</dbReference>
<dbReference type="PROSITE" id="PS51199">
    <property type="entry name" value="SF4_HELICASE"/>
    <property type="match status" value="1"/>
</dbReference>
<keyword evidence="7" id="KW-0067">ATP-binding</keyword>
<organism evidence="13 14">
    <name type="scientific">Microvirgula aerodenitrificans</name>
    <dbReference type="NCBI Taxonomy" id="57480"/>
    <lineage>
        <taxon>Bacteria</taxon>
        <taxon>Pseudomonadati</taxon>
        <taxon>Pseudomonadota</taxon>
        <taxon>Betaproteobacteria</taxon>
        <taxon>Neisseriales</taxon>
        <taxon>Aquaspirillaceae</taxon>
        <taxon>Microvirgula</taxon>
    </lineage>
</organism>
<reference evidence="13 14" key="1">
    <citation type="submission" date="2018-04" db="EMBL/GenBank/DDBJ databases">
        <title>Denitrifier Microvirgula.</title>
        <authorList>
            <person name="Anderson E."/>
            <person name="Jang J."/>
            <person name="Ishii S."/>
        </authorList>
    </citation>
    <scope>NUCLEOTIDE SEQUENCE [LARGE SCALE GENOMIC DNA]</scope>
    <source>
        <strain evidence="13 14">BE2.4</strain>
    </source>
</reference>
<dbReference type="InterPro" id="IPR007694">
    <property type="entry name" value="DNA_helicase_DnaB-like_C"/>
</dbReference>
<accession>A0A2S0PEA6</accession>
<name>A0A2S0PEA6_9NEIS</name>
<dbReference type="InterPro" id="IPR007693">
    <property type="entry name" value="DNA_helicase_DnaB-like_N"/>
</dbReference>
<dbReference type="GO" id="GO:0043139">
    <property type="term" value="F:5'-3' DNA helicase activity"/>
    <property type="evidence" value="ECO:0007669"/>
    <property type="project" value="UniProtKB-EC"/>
</dbReference>
<evidence type="ECO:0000256" key="2">
    <source>
        <dbReference type="ARBA" id="ARBA00022515"/>
    </source>
</evidence>
<evidence type="ECO:0000313" key="14">
    <source>
        <dbReference type="Proteomes" id="UP000244173"/>
    </source>
</evidence>
<keyword evidence="4" id="KW-0547">Nucleotide-binding</keyword>
<dbReference type="AlphaFoldDB" id="A0A2S0PEA6"/>
<keyword evidence="14" id="KW-1185">Reference proteome</keyword>
<keyword evidence="8" id="KW-0238">DNA-binding</keyword>
<evidence type="ECO:0000256" key="8">
    <source>
        <dbReference type="ARBA" id="ARBA00023125"/>
    </source>
</evidence>
<dbReference type="Gene3D" id="1.10.860.10">
    <property type="entry name" value="DNAb Helicase, Chain A"/>
    <property type="match status" value="1"/>
</dbReference>
<evidence type="ECO:0000256" key="1">
    <source>
        <dbReference type="ARBA" id="ARBA00008428"/>
    </source>
</evidence>
<dbReference type="PANTHER" id="PTHR30153:SF2">
    <property type="entry name" value="REPLICATIVE DNA HELICASE"/>
    <property type="match status" value="1"/>
</dbReference>
<dbReference type="GO" id="GO:0003677">
    <property type="term" value="F:DNA binding"/>
    <property type="evidence" value="ECO:0007669"/>
    <property type="project" value="UniProtKB-KW"/>
</dbReference>
<dbReference type="GO" id="GO:0006269">
    <property type="term" value="P:DNA replication, synthesis of primer"/>
    <property type="evidence" value="ECO:0007669"/>
    <property type="project" value="UniProtKB-KW"/>
</dbReference>
<dbReference type="RefSeq" id="WP_107890078.1">
    <property type="nucleotide sequence ID" value="NZ_CP028519.1"/>
</dbReference>
<dbReference type="InterPro" id="IPR027417">
    <property type="entry name" value="P-loop_NTPase"/>
</dbReference>
<evidence type="ECO:0000256" key="5">
    <source>
        <dbReference type="ARBA" id="ARBA00022801"/>
    </source>
</evidence>
<proteinExistence type="inferred from homology"/>
<feature type="domain" description="SF4 helicase" evidence="12">
    <location>
        <begin position="186"/>
        <end position="453"/>
    </location>
</feature>
<keyword evidence="9" id="KW-0413">Isomerase</keyword>
<evidence type="ECO:0000256" key="11">
    <source>
        <dbReference type="ARBA" id="ARBA00048954"/>
    </source>
</evidence>
<gene>
    <name evidence="13" type="ORF">DAI18_17775</name>
</gene>
<dbReference type="EC" id="5.6.2.3" evidence="10"/>
<keyword evidence="5" id="KW-0378">Hydrolase</keyword>
<evidence type="ECO:0000256" key="7">
    <source>
        <dbReference type="ARBA" id="ARBA00022840"/>
    </source>
</evidence>
<comment type="catalytic activity">
    <reaction evidence="11">
        <text>ATP + H2O = ADP + phosphate + H(+)</text>
        <dbReference type="Rhea" id="RHEA:13065"/>
        <dbReference type="ChEBI" id="CHEBI:15377"/>
        <dbReference type="ChEBI" id="CHEBI:15378"/>
        <dbReference type="ChEBI" id="CHEBI:30616"/>
        <dbReference type="ChEBI" id="CHEBI:43474"/>
        <dbReference type="ChEBI" id="CHEBI:456216"/>
        <dbReference type="EC" id="5.6.2.3"/>
    </reaction>
</comment>
<dbReference type="Pfam" id="PF00772">
    <property type="entry name" value="DnaB"/>
    <property type="match status" value="1"/>
</dbReference>
<evidence type="ECO:0000259" key="12">
    <source>
        <dbReference type="PROSITE" id="PS51199"/>
    </source>
</evidence>